<dbReference type="EMBL" id="PGCI01000147">
    <property type="protein sequence ID" value="PLW37184.1"/>
    <property type="molecule type" value="Genomic_DNA"/>
</dbReference>
<evidence type="ECO:0000313" key="3">
    <source>
        <dbReference type="Proteomes" id="UP000235392"/>
    </source>
</evidence>
<sequence length="146" mass="16537">MPPRKAKAQNKPRPPPTPVPLLSPKIWMANDFEPESVSIPRMRAILDFNQITDSYYRRFQQTALFKEKVVPKVKILVERHGGDISSIEDSVLLKEIQMIPSTVSKKRRASSESDQPALTGDIPLPTHPVDQSARPKTNHKKFKSSK</sequence>
<protein>
    <submittedName>
        <fullName evidence="2">Uncharacterized protein</fullName>
    </submittedName>
</protein>
<name>A0A2N5UHF5_9BASI</name>
<accession>A0A2N5UHF5</accession>
<feature type="compositionally biased region" description="Basic residues" evidence="1">
    <location>
        <begin position="136"/>
        <end position="146"/>
    </location>
</feature>
<dbReference type="AlphaFoldDB" id="A0A2N5UHF5"/>
<dbReference type="Proteomes" id="UP000235392">
    <property type="component" value="Unassembled WGS sequence"/>
</dbReference>
<feature type="compositionally biased region" description="Basic residues" evidence="1">
    <location>
        <begin position="1"/>
        <end position="10"/>
    </location>
</feature>
<gene>
    <name evidence="2" type="ORF">PCASD_11135</name>
</gene>
<feature type="compositionally biased region" description="Pro residues" evidence="1">
    <location>
        <begin position="12"/>
        <end position="21"/>
    </location>
</feature>
<proteinExistence type="predicted"/>
<feature type="region of interest" description="Disordered" evidence="1">
    <location>
        <begin position="101"/>
        <end position="146"/>
    </location>
</feature>
<feature type="region of interest" description="Disordered" evidence="1">
    <location>
        <begin position="1"/>
        <end position="22"/>
    </location>
</feature>
<reference evidence="2 3" key="1">
    <citation type="submission" date="2017-11" db="EMBL/GenBank/DDBJ databases">
        <title>De novo assembly and phasing of dikaryotic genomes from two isolates of Puccinia coronata f. sp. avenae, the causal agent of oat crown rust.</title>
        <authorList>
            <person name="Miller M.E."/>
            <person name="Zhang Y."/>
            <person name="Omidvar V."/>
            <person name="Sperschneider J."/>
            <person name="Schwessinger B."/>
            <person name="Raley C."/>
            <person name="Palmer J.M."/>
            <person name="Garnica D."/>
            <person name="Upadhyaya N."/>
            <person name="Rathjen J."/>
            <person name="Taylor J.M."/>
            <person name="Park R.F."/>
            <person name="Dodds P.N."/>
            <person name="Hirsch C.D."/>
            <person name="Kianian S.F."/>
            <person name="Figueroa M."/>
        </authorList>
    </citation>
    <scope>NUCLEOTIDE SEQUENCE [LARGE SCALE GENOMIC DNA]</scope>
    <source>
        <strain evidence="2">12SD80</strain>
    </source>
</reference>
<comment type="caution">
    <text evidence="2">The sequence shown here is derived from an EMBL/GenBank/DDBJ whole genome shotgun (WGS) entry which is preliminary data.</text>
</comment>
<evidence type="ECO:0000313" key="2">
    <source>
        <dbReference type="EMBL" id="PLW37184.1"/>
    </source>
</evidence>
<organism evidence="2 3">
    <name type="scientific">Puccinia coronata f. sp. avenae</name>
    <dbReference type="NCBI Taxonomy" id="200324"/>
    <lineage>
        <taxon>Eukaryota</taxon>
        <taxon>Fungi</taxon>
        <taxon>Dikarya</taxon>
        <taxon>Basidiomycota</taxon>
        <taxon>Pucciniomycotina</taxon>
        <taxon>Pucciniomycetes</taxon>
        <taxon>Pucciniales</taxon>
        <taxon>Pucciniaceae</taxon>
        <taxon>Puccinia</taxon>
    </lineage>
</organism>
<evidence type="ECO:0000256" key="1">
    <source>
        <dbReference type="SAM" id="MobiDB-lite"/>
    </source>
</evidence>